<comment type="caution">
    <text evidence="4">The sequence shown here is derived from an EMBL/GenBank/DDBJ whole genome shotgun (WGS) entry which is preliminary data.</text>
</comment>
<keyword evidence="2" id="KW-0732">Signal</keyword>
<feature type="region of interest" description="Disordered" evidence="1">
    <location>
        <begin position="24"/>
        <end position="46"/>
    </location>
</feature>
<keyword evidence="5" id="KW-1185">Reference proteome</keyword>
<feature type="domain" description="CARDB" evidence="3">
    <location>
        <begin position="51"/>
        <end position="171"/>
    </location>
</feature>
<evidence type="ECO:0000313" key="5">
    <source>
        <dbReference type="Proteomes" id="UP001221838"/>
    </source>
</evidence>
<dbReference type="Gene3D" id="2.60.40.10">
    <property type="entry name" value="Immunoglobulins"/>
    <property type="match status" value="3"/>
</dbReference>
<dbReference type="InterPro" id="IPR011635">
    <property type="entry name" value="CARDB"/>
</dbReference>
<evidence type="ECO:0000313" key="4">
    <source>
        <dbReference type="EMBL" id="MDC0707963.1"/>
    </source>
</evidence>
<dbReference type="Pfam" id="PF07705">
    <property type="entry name" value="CARDB"/>
    <property type="match status" value="2"/>
</dbReference>
<dbReference type="PROSITE" id="PS51257">
    <property type="entry name" value="PROKAR_LIPOPROTEIN"/>
    <property type="match status" value="1"/>
</dbReference>
<dbReference type="InterPro" id="IPR013783">
    <property type="entry name" value="Ig-like_fold"/>
</dbReference>
<feature type="signal peptide" evidence="2">
    <location>
        <begin position="1"/>
        <end position="19"/>
    </location>
</feature>
<protein>
    <submittedName>
        <fullName evidence="4">CARDB domain-containing protein</fullName>
    </submittedName>
</protein>
<evidence type="ECO:0000256" key="1">
    <source>
        <dbReference type="SAM" id="MobiDB-lite"/>
    </source>
</evidence>
<name>A0ABT5D2S8_9BACT</name>
<dbReference type="EMBL" id="JAQNDM010000002">
    <property type="protein sequence ID" value="MDC0707963.1"/>
    <property type="molecule type" value="Genomic_DNA"/>
</dbReference>
<reference evidence="4 5" key="1">
    <citation type="submission" date="2022-11" db="EMBL/GenBank/DDBJ databases">
        <title>Minimal conservation of predation-associated metabolite biosynthetic gene clusters underscores biosynthetic potential of Myxococcota including descriptions for ten novel species: Archangium lansinium sp. nov., Myxococcus landrumus sp. nov., Nannocystis bai.</title>
        <authorList>
            <person name="Ahearne A."/>
            <person name="Stevens C."/>
            <person name="Dowd S."/>
        </authorList>
    </citation>
    <scope>NUCLEOTIDE SEQUENCE [LARGE SCALE GENOMIC DNA]</scope>
    <source>
        <strain evidence="4 5">NCWAL01</strain>
    </source>
</reference>
<sequence length="433" mass="44878">MNKHRMKVGLSALALMALAGCQPPEGTSFGEESPANGATRVSPLTEGSDQADFVITSVTGPKSVAPGQTLTAQVTVCNQGALAGTTRVALLLSEDEHPRVPSTTEPPEDLLLGDAPVTSLAVGQCTTVSISGTAERPPSAPVYAWGWALHLGAVVDPDGSTPEFHEDNNAYPGELLGLGVAADFVITSVTGPAVMEFGQPLTPQVTVCNQGNAVDYARVIFLVSEDDQFDLPSSSEPGDFLVGTPVSTSIPSGTCATLSSTGSVPPVYPPDTRTLHVGAVLDTSNVFEILKDNNTHPGYVARVAAGADFVITSVTGPESARLHHSLSAEVTVCNQGTRVMSTQVLLLLSEDEHLQVPFSGPLQDALVGDAWVPPLAPGGCTTVSTYGPVILPPLGSSDTRTFRLGAVVDPHGDIPELLEDNNSLLGGWIHITP</sequence>
<accession>A0ABT5D2S8</accession>
<feature type="chain" id="PRO_5045328333" evidence="2">
    <location>
        <begin position="20"/>
        <end position="433"/>
    </location>
</feature>
<evidence type="ECO:0000259" key="3">
    <source>
        <dbReference type="Pfam" id="PF07705"/>
    </source>
</evidence>
<gene>
    <name evidence="4" type="ORF">POL68_05725</name>
</gene>
<organism evidence="4 5">
    <name type="scientific">Stigmatella ashevillensis</name>
    <dbReference type="NCBI Taxonomy" id="2995309"/>
    <lineage>
        <taxon>Bacteria</taxon>
        <taxon>Pseudomonadati</taxon>
        <taxon>Myxococcota</taxon>
        <taxon>Myxococcia</taxon>
        <taxon>Myxococcales</taxon>
        <taxon>Cystobacterineae</taxon>
        <taxon>Archangiaceae</taxon>
        <taxon>Stigmatella</taxon>
    </lineage>
</organism>
<dbReference type="RefSeq" id="WP_272135329.1">
    <property type="nucleotide sequence ID" value="NZ_JAQNDM010000002.1"/>
</dbReference>
<dbReference type="Proteomes" id="UP001221838">
    <property type="component" value="Unassembled WGS sequence"/>
</dbReference>
<proteinExistence type="predicted"/>
<evidence type="ECO:0000256" key="2">
    <source>
        <dbReference type="SAM" id="SignalP"/>
    </source>
</evidence>
<feature type="domain" description="CARDB" evidence="3">
    <location>
        <begin position="307"/>
        <end position="423"/>
    </location>
</feature>